<evidence type="ECO:0000313" key="9">
    <source>
        <dbReference type="Proteomes" id="UP000887575"/>
    </source>
</evidence>
<dbReference type="WBParaSite" id="MBELARI_LOCUS7228">
    <property type="protein sequence ID" value="MBELARI_LOCUS7228"/>
    <property type="gene ID" value="MBELARI_LOCUS7228"/>
</dbReference>
<dbReference type="GO" id="GO:0005765">
    <property type="term" value="C:lysosomal membrane"/>
    <property type="evidence" value="ECO:0007669"/>
    <property type="project" value="UniProtKB-SubCell"/>
</dbReference>
<evidence type="ECO:0000256" key="4">
    <source>
        <dbReference type="ARBA" id="ARBA00005975"/>
    </source>
</evidence>
<evidence type="ECO:0000256" key="3">
    <source>
        <dbReference type="ARBA" id="ARBA00004630"/>
    </source>
</evidence>
<dbReference type="PANTHER" id="PTHR23292:SF6">
    <property type="entry name" value="FI16602P1-RELATED"/>
    <property type="match status" value="1"/>
</dbReference>
<evidence type="ECO:0000313" key="10">
    <source>
        <dbReference type="WBParaSite" id="MBELARI_LOCUS7228"/>
    </source>
</evidence>
<keyword evidence="5" id="KW-0479">Metal-binding</keyword>
<dbReference type="AlphaFoldDB" id="A0AAF3JAR6"/>
<evidence type="ECO:0000256" key="2">
    <source>
        <dbReference type="ARBA" id="ARBA00004481"/>
    </source>
</evidence>
<sequence>MSRPIYPTIIEQLDGSPHVPGRKSFRPIEVEEVHYTTQIPETRPILVNKEDEKRRYKEAKALEKAQKREAKLLGKKAKKIRLGRKTCFWKCTSCNQVVPTEIRYSSGGKTWLSSCCVGALTCCLCFCAPFCMNSCKNVDHYCPLCGKFLGSSD</sequence>
<proteinExistence type="inferred from homology"/>
<evidence type="ECO:0000256" key="7">
    <source>
        <dbReference type="ARBA" id="ARBA00023136"/>
    </source>
</evidence>
<evidence type="ECO:0000256" key="6">
    <source>
        <dbReference type="ARBA" id="ARBA00022833"/>
    </source>
</evidence>
<evidence type="ECO:0000259" key="8">
    <source>
        <dbReference type="PROSITE" id="PS51837"/>
    </source>
</evidence>
<keyword evidence="6" id="KW-0862">Zinc</keyword>
<name>A0AAF3JAR6_9BILA</name>
<dbReference type="PROSITE" id="PS51837">
    <property type="entry name" value="LITAF"/>
    <property type="match status" value="1"/>
</dbReference>
<reference evidence="10" key="1">
    <citation type="submission" date="2024-02" db="UniProtKB">
        <authorList>
            <consortium name="WormBaseParasite"/>
        </authorList>
    </citation>
    <scope>IDENTIFICATION</scope>
</reference>
<dbReference type="GO" id="GO:0031902">
    <property type="term" value="C:late endosome membrane"/>
    <property type="evidence" value="ECO:0007669"/>
    <property type="project" value="UniProtKB-SubCell"/>
</dbReference>
<protein>
    <submittedName>
        <fullName evidence="10">LITAF domain-containing protein</fullName>
    </submittedName>
</protein>
<dbReference type="GO" id="GO:0008270">
    <property type="term" value="F:zinc ion binding"/>
    <property type="evidence" value="ECO:0007669"/>
    <property type="project" value="TreeGrafter"/>
</dbReference>
<keyword evidence="9" id="KW-1185">Reference proteome</keyword>
<dbReference type="Pfam" id="PF10601">
    <property type="entry name" value="zf-LITAF-like"/>
    <property type="match status" value="1"/>
</dbReference>
<evidence type="ECO:0000256" key="5">
    <source>
        <dbReference type="ARBA" id="ARBA00022723"/>
    </source>
</evidence>
<feature type="domain" description="LITAF" evidence="8">
    <location>
        <begin position="70"/>
        <end position="153"/>
    </location>
</feature>
<dbReference type="InterPro" id="IPR006629">
    <property type="entry name" value="LITAF"/>
</dbReference>
<dbReference type="SMART" id="SM00714">
    <property type="entry name" value="LITAF"/>
    <property type="match status" value="1"/>
</dbReference>
<comment type="similarity">
    <text evidence="4">Belongs to the CDIP1/LITAF family.</text>
</comment>
<keyword evidence="7" id="KW-0472">Membrane</keyword>
<evidence type="ECO:0000256" key="1">
    <source>
        <dbReference type="ARBA" id="ARBA00004414"/>
    </source>
</evidence>
<dbReference type="PANTHER" id="PTHR23292">
    <property type="entry name" value="LIPOPOLYSACCHARIDE-INDUCED TUMOR NECROSIS FACTOR-ALPHA FACTOR"/>
    <property type="match status" value="1"/>
</dbReference>
<dbReference type="Proteomes" id="UP000887575">
    <property type="component" value="Unassembled WGS sequence"/>
</dbReference>
<dbReference type="InterPro" id="IPR037519">
    <property type="entry name" value="LITAF_fam"/>
</dbReference>
<accession>A0AAF3JAR6</accession>
<comment type="subcellular location">
    <subcellularLocation>
        <location evidence="2">Endosome membrane</location>
        <topology evidence="2">Peripheral membrane protein</topology>
    </subcellularLocation>
    <subcellularLocation>
        <location evidence="1">Late endosome membrane</location>
    </subcellularLocation>
    <subcellularLocation>
        <location evidence="3">Lysosome membrane</location>
        <topology evidence="3">Peripheral membrane protein</topology>
        <orientation evidence="3">Cytoplasmic side</orientation>
    </subcellularLocation>
</comment>
<organism evidence="9 10">
    <name type="scientific">Mesorhabditis belari</name>
    <dbReference type="NCBI Taxonomy" id="2138241"/>
    <lineage>
        <taxon>Eukaryota</taxon>
        <taxon>Metazoa</taxon>
        <taxon>Ecdysozoa</taxon>
        <taxon>Nematoda</taxon>
        <taxon>Chromadorea</taxon>
        <taxon>Rhabditida</taxon>
        <taxon>Rhabditina</taxon>
        <taxon>Rhabditomorpha</taxon>
        <taxon>Rhabditoidea</taxon>
        <taxon>Rhabditidae</taxon>
        <taxon>Mesorhabditinae</taxon>
        <taxon>Mesorhabditis</taxon>
    </lineage>
</organism>